<name>A0A7Y8BS64_9PSED</name>
<comment type="caution">
    <text evidence="1">The sequence shown here is derived from an EMBL/GenBank/DDBJ whole genome shotgun (WGS) entry which is preliminary data.</text>
</comment>
<protein>
    <submittedName>
        <fullName evidence="1">Uncharacterized protein</fullName>
    </submittedName>
</protein>
<dbReference type="AlphaFoldDB" id="A0A7Y8BS64"/>
<dbReference type="RefSeq" id="WP_177100738.1">
    <property type="nucleotide sequence ID" value="NZ_JACAQA010000008.1"/>
</dbReference>
<evidence type="ECO:0000313" key="2">
    <source>
        <dbReference type="Proteomes" id="UP000522864"/>
    </source>
</evidence>
<sequence>MQIQTKITLTVHYKEWQNNAVDKASVYIVDDLSTAMVAVSAKISPFTTEREPLTMAFVISEAVKAKLELYRHLLSCDIKHQLERLQVFHRERPPTNDQVIPLHLIQPCEMKVASNNNIG</sequence>
<dbReference type="Proteomes" id="UP000522864">
    <property type="component" value="Unassembled WGS sequence"/>
</dbReference>
<dbReference type="EMBL" id="JACAQA010000008">
    <property type="protein sequence ID" value="NWB85924.1"/>
    <property type="molecule type" value="Genomic_DNA"/>
</dbReference>
<proteinExistence type="predicted"/>
<accession>A0A7Y8BS64</accession>
<evidence type="ECO:0000313" key="1">
    <source>
        <dbReference type="EMBL" id="NWB85924.1"/>
    </source>
</evidence>
<gene>
    <name evidence="1" type="ORF">HX830_13670</name>
</gene>
<organism evidence="1 2">
    <name type="scientific">Pseudomonas gingeri</name>
    <dbReference type="NCBI Taxonomy" id="117681"/>
    <lineage>
        <taxon>Bacteria</taxon>
        <taxon>Pseudomonadati</taxon>
        <taxon>Pseudomonadota</taxon>
        <taxon>Gammaproteobacteria</taxon>
        <taxon>Pseudomonadales</taxon>
        <taxon>Pseudomonadaceae</taxon>
        <taxon>Pseudomonas</taxon>
    </lineage>
</organism>
<reference evidence="1 2" key="1">
    <citation type="submission" date="2020-04" db="EMBL/GenBank/DDBJ databases">
        <title>Molecular characterization of pseudomonads from Agaricus bisporus reveal novel blotch 2 pathogens in Western Europe.</title>
        <authorList>
            <person name="Taparia T."/>
            <person name="Krijger M."/>
            <person name="Haynes E."/>
            <person name="Elpinstone J.G."/>
            <person name="Noble R."/>
            <person name="Van Der Wolf J."/>
        </authorList>
    </citation>
    <scope>NUCLEOTIDE SEQUENCE [LARGE SCALE GENOMIC DNA]</scope>
    <source>
        <strain evidence="1 2">G9001</strain>
    </source>
</reference>